<dbReference type="InterPro" id="IPR058701">
    <property type="entry name" value="PhiTE_072-like"/>
</dbReference>
<organism evidence="1 2">
    <name type="scientific">Capnocytophaga canis</name>
    <dbReference type="NCBI Taxonomy" id="1848903"/>
    <lineage>
        <taxon>Bacteria</taxon>
        <taxon>Pseudomonadati</taxon>
        <taxon>Bacteroidota</taxon>
        <taxon>Flavobacteriia</taxon>
        <taxon>Flavobacteriales</taxon>
        <taxon>Flavobacteriaceae</taxon>
        <taxon>Capnocytophaga</taxon>
    </lineage>
</organism>
<protein>
    <recommendedName>
        <fullName evidence="3">DUF2262 domain-containing protein</fullName>
    </recommendedName>
</protein>
<evidence type="ECO:0000313" key="1">
    <source>
        <dbReference type="EMBL" id="CEN54445.1"/>
    </source>
</evidence>
<evidence type="ECO:0000313" key="2">
    <source>
        <dbReference type="Proteomes" id="UP000038200"/>
    </source>
</evidence>
<reference evidence="1 2" key="1">
    <citation type="submission" date="2015-01" db="EMBL/GenBank/DDBJ databases">
        <authorList>
            <person name="Xiang T."/>
            <person name="Song Y."/>
            <person name="Huang L."/>
            <person name="Wang B."/>
            <person name="Wu P."/>
        </authorList>
    </citation>
    <scope>NUCLEOTIDE SEQUENCE [LARGE SCALE GENOMIC DNA]</scope>
    <source>
        <strain evidence="1 2">CcD93</strain>
    </source>
</reference>
<accession>A0A0B7IRI5</accession>
<evidence type="ECO:0008006" key="3">
    <source>
        <dbReference type="Google" id="ProtNLM"/>
    </source>
</evidence>
<dbReference type="AlphaFoldDB" id="A0A0B7IRI5"/>
<proteinExistence type="predicted"/>
<dbReference type="RefSeq" id="WP_042010177.1">
    <property type="nucleotide sequence ID" value="NZ_BOQK01000008.1"/>
</dbReference>
<name>A0A0B7IRI5_9FLAO</name>
<dbReference type="Proteomes" id="UP000038200">
    <property type="component" value="Unassembled WGS sequence"/>
</dbReference>
<gene>
    <name evidence="1" type="ORF">CCAND93_90029</name>
</gene>
<sequence>MQHYELKKENGSWLADVLIAEKGIIAAVTDYGNFVIKFNAFSYNFNEFILSLDTHYFAKNIIQQGNHCREKAIFISEQILPRLQEEIKNKKTEQLKDVFTDEFLNNQLPLVGDFNLLDIKHDRTWYYESGEILEVNVELNDKNKEILSKYIKDFDKYNALVEEEYFKCEEGKTDLIYIIHFVANTFGSSLMFDWDNSMFYFEY</sequence>
<dbReference type="Pfam" id="PF26211">
    <property type="entry name" value="Phage_phiTE_072"/>
    <property type="match status" value="1"/>
</dbReference>
<dbReference type="EMBL" id="CDOL01000283">
    <property type="protein sequence ID" value="CEN54445.1"/>
    <property type="molecule type" value="Genomic_DNA"/>
</dbReference>